<keyword evidence="2" id="KW-1185">Reference proteome</keyword>
<name>A0ABV6VN79_9ACTN</name>
<evidence type="ECO:0000313" key="2">
    <source>
        <dbReference type="Proteomes" id="UP001592531"/>
    </source>
</evidence>
<proteinExistence type="predicted"/>
<comment type="caution">
    <text evidence="1">The sequence shown here is derived from an EMBL/GenBank/DDBJ whole genome shotgun (WGS) entry which is preliminary data.</text>
</comment>
<gene>
    <name evidence="1" type="ORF">ACEZDE_00560</name>
</gene>
<dbReference type="RefSeq" id="WP_380530340.1">
    <property type="nucleotide sequence ID" value="NZ_JBHFAB010000001.1"/>
</dbReference>
<dbReference type="EMBL" id="JBHFAB010000001">
    <property type="protein sequence ID" value="MFC1415143.1"/>
    <property type="molecule type" value="Genomic_DNA"/>
</dbReference>
<organism evidence="1 2">
    <name type="scientific">Streptacidiphilus cavernicola</name>
    <dbReference type="NCBI Taxonomy" id="3342716"/>
    <lineage>
        <taxon>Bacteria</taxon>
        <taxon>Bacillati</taxon>
        <taxon>Actinomycetota</taxon>
        <taxon>Actinomycetes</taxon>
        <taxon>Kitasatosporales</taxon>
        <taxon>Streptomycetaceae</taxon>
        <taxon>Streptacidiphilus</taxon>
    </lineage>
</organism>
<accession>A0ABV6VN79</accession>
<evidence type="ECO:0000313" key="1">
    <source>
        <dbReference type="EMBL" id="MFC1415143.1"/>
    </source>
</evidence>
<reference evidence="1 2" key="1">
    <citation type="submission" date="2024-09" db="EMBL/GenBank/DDBJ databases">
        <authorList>
            <person name="Lee S.D."/>
        </authorList>
    </citation>
    <scope>NUCLEOTIDE SEQUENCE [LARGE SCALE GENOMIC DNA]</scope>
    <source>
        <strain evidence="1 2">N8-3</strain>
    </source>
</reference>
<dbReference type="Proteomes" id="UP001592531">
    <property type="component" value="Unassembled WGS sequence"/>
</dbReference>
<protein>
    <submittedName>
        <fullName evidence="1">Uncharacterized protein</fullName>
    </submittedName>
</protein>
<sequence>MAYVAVLMLVDWKLQQHQHGLWFLFIAPNILLCGERDHGGDITVKSCLTVVAVCWLTYAAHVPL</sequence>